<dbReference type="Proteomes" id="UP001144805">
    <property type="component" value="Unassembled WGS sequence"/>
</dbReference>
<dbReference type="SUPFAM" id="SSF103088">
    <property type="entry name" value="OmpA-like"/>
    <property type="match status" value="1"/>
</dbReference>
<sequence length="711" mass="74696">MSAWRLCFIPGLVLVTILAISALVSTAGKVESDIGARVDQQLALDGQPWASAGISGRTVTVMGTSPTLLAQRLAVESAERVWGVARVVDGSGIIPLQAPYTWSATREPDRLRISGFVPSEEAKIAVLATASRELPTLAIEDDLVLARGQPVGFLVLTDFALRRVAELAGGSVTLTGNNLSIDGTAADDARFASAARAIAGGAPGGGQFRNVRVLPPLSRSFTWTVTYDGKSVEQTGFVPSVAVRRDISDALAVALPGVPMIDLTQLASGGPDGFSYAAVFAAYQMARLSAGTVTIDGSKLSIEGKAKTVADYEMALAEIEARRSKRAIGVGIGSVDLLPARVDPYVWRADRTPEALVLTGYVPSLQAHDDVMGAATRLFPDVAITDHVRIADGDPKMDWIGALKYALEQLSLLEKGSVALTGRKYDIVGEAISTSAYSNLLEALKKTLPASMELRRQAVSPGAVSPFVFAAARTPEVLTLSGYVPTDEVVQKIIAAARPKFGPDRIELRLLLAGGAPDGFVDAVDTALQAISRLQGGRFDLVDSKLSLSGVAVSEGARNAIEATVRADLPDGFELAPSLMVAVGGEPLSGSECQAALRTESEREKVDFDGATARILPSSYGLLDRIAAIIQRCPVATVEIGAHTDSSGGTRKNQALSVERANAVVNHLVADGVRRERLNPVGYGGSRPIASNSKASGRAQNRRIEFGIVGQ</sequence>
<comment type="caution">
    <text evidence="6">The sequence shown here is derived from an EMBL/GenBank/DDBJ whole genome shotgun (WGS) entry which is preliminary data.</text>
</comment>
<dbReference type="Gene3D" id="3.30.1330.60">
    <property type="entry name" value="OmpA-like domain"/>
    <property type="match status" value="1"/>
</dbReference>
<dbReference type="Pfam" id="PF00691">
    <property type="entry name" value="OmpA"/>
    <property type="match status" value="1"/>
</dbReference>
<dbReference type="AlphaFoldDB" id="A0A9X3E319"/>
<accession>A0A9X3E319</accession>
<evidence type="ECO:0000259" key="5">
    <source>
        <dbReference type="PROSITE" id="PS51123"/>
    </source>
</evidence>
<keyword evidence="3" id="KW-0998">Cell outer membrane</keyword>
<dbReference type="PRINTS" id="PR01021">
    <property type="entry name" value="OMPADOMAIN"/>
</dbReference>
<evidence type="ECO:0000313" key="7">
    <source>
        <dbReference type="Proteomes" id="UP001144805"/>
    </source>
</evidence>
<evidence type="ECO:0000313" key="6">
    <source>
        <dbReference type="EMBL" id="MCX5568873.1"/>
    </source>
</evidence>
<dbReference type="InterPro" id="IPR007055">
    <property type="entry name" value="BON_dom"/>
</dbReference>
<dbReference type="EMBL" id="JAPKNK010000002">
    <property type="protein sequence ID" value="MCX5568873.1"/>
    <property type="molecule type" value="Genomic_DNA"/>
</dbReference>
<comment type="subcellular location">
    <subcellularLocation>
        <location evidence="1">Cell outer membrane</location>
    </subcellularLocation>
</comment>
<evidence type="ECO:0000256" key="3">
    <source>
        <dbReference type="ARBA" id="ARBA00023237"/>
    </source>
</evidence>
<protein>
    <submittedName>
        <fullName evidence="6">OmpA family protein</fullName>
    </submittedName>
</protein>
<dbReference type="Pfam" id="PF04972">
    <property type="entry name" value="BON"/>
    <property type="match status" value="1"/>
</dbReference>
<organism evidence="6 7">
    <name type="scientific">Kaistia nematophila</name>
    <dbReference type="NCBI Taxonomy" id="2994654"/>
    <lineage>
        <taxon>Bacteria</taxon>
        <taxon>Pseudomonadati</taxon>
        <taxon>Pseudomonadota</taxon>
        <taxon>Alphaproteobacteria</taxon>
        <taxon>Hyphomicrobiales</taxon>
        <taxon>Kaistiaceae</taxon>
        <taxon>Kaistia</taxon>
    </lineage>
</organism>
<evidence type="ECO:0000256" key="4">
    <source>
        <dbReference type="PROSITE-ProRule" id="PRU00473"/>
    </source>
</evidence>
<dbReference type="PROSITE" id="PS51123">
    <property type="entry name" value="OMPA_2"/>
    <property type="match status" value="1"/>
</dbReference>
<dbReference type="InterPro" id="IPR050330">
    <property type="entry name" value="Bact_OuterMem_StrucFunc"/>
</dbReference>
<dbReference type="InterPro" id="IPR006664">
    <property type="entry name" value="OMP_bac"/>
</dbReference>
<dbReference type="RefSeq" id="WP_266337831.1">
    <property type="nucleotide sequence ID" value="NZ_JAPKNK010000002.1"/>
</dbReference>
<dbReference type="PANTHER" id="PTHR30329:SF21">
    <property type="entry name" value="LIPOPROTEIN YIAD-RELATED"/>
    <property type="match status" value="1"/>
</dbReference>
<feature type="domain" description="OmpA-like" evidence="5">
    <location>
        <begin position="595"/>
        <end position="711"/>
    </location>
</feature>
<keyword evidence="7" id="KW-1185">Reference proteome</keyword>
<evidence type="ECO:0000256" key="1">
    <source>
        <dbReference type="ARBA" id="ARBA00004442"/>
    </source>
</evidence>
<dbReference type="PANTHER" id="PTHR30329">
    <property type="entry name" value="STATOR ELEMENT OF FLAGELLAR MOTOR COMPLEX"/>
    <property type="match status" value="1"/>
</dbReference>
<dbReference type="CDD" id="cd07185">
    <property type="entry name" value="OmpA_C-like"/>
    <property type="match status" value="1"/>
</dbReference>
<evidence type="ECO:0000256" key="2">
    <source>
        <dbReference type="ARBA" id="ARBA00023136"/>
    </source>
</evidence>
<proteinExistence type="predicted"/>
<dbReference type="InterPro" id="IPR036737">
    <property type="entry name" value="OmpA-like_sf"/>
</dbReference>
<dbReference type="GO" id="GO:0009279">
    <property type="term" value="C:cell outer membrane"/>
    <property type="evidence" value="ECO:0007669"/>
    <property type="project" value="UniProtKB-SubCell"/>
</dbReference>
<reference evidence="6" key="1">
    <citation type="submission" date="2022-11" db="EMBL/GenBank/DDBJ databases">
        <title>Biodiversity and phylogenetic relationships of bacteria.</title>
        <authorList>
            <person name="Machado R.A.R."/>
            <person name="Bhat A."/>
            <person name="Loulou A."/>
            <person name="Kallel S."/>
        </authorList>
    </citation>
    <scope>NUCLEOTIDE SEQUENCE</scope>
    <source>
        <strain evidence="6">K-TC2</strain>
    </source>
</reference>
<dbReference type="InterPro" id="IPR006665">
    <property type="entry name" value="OmpA-like"/>
</dbReference>
<keyword evidence="2 4" id="KW-0472">Membrane</keyword>
<dbReference type="Gene3D" id="3.40.1520.20">
    <property type="match status" value="4"/>
</dbReference>
<name>A0A9X3E319_9HYPH</name>
<gene>
    <name evidence="6" type="ORF">OSH07_06685</name>
</gene>